<dbReference type="AlphaFoldDB" id="A0A0N4VPI8"/>
<evidence type="ECO:0000313" key="3">
    <source>
        <dbReference type="WBParaSite" id="EVEC_0001291701-mRNA-1"/>
    </source>
</evidence>
<gene>
    <name evidence="1" type="ORF">EVEC_LOCUS12084</name>
</gene>
<reference evidence="1 2" key="2">
    <citation type="submission" date="2018-10" db="EMBL/GenBank/DDBJ databases">
        <authorList>
            <consortium name="Pathogen Informatics"/>
        </authorList>
    </citation>
    <scope>NUCLEOTIDE SEQUENCE [LARGE SCALE GENOMIC DNA]</scope>
</reference>
<accession>A0A0N4VPI8</accession>
<dbReference type="WBParaSite" id="EVEC_0001291701-mRNA-1">
    <property type="protein sequence ID" value="EVEC_0001291701-mRNA-1"/>
    <property type="gene ID" value="EVEC_0001291701"/>
</dbReference>
<keyword evidence="2" id="KW-1185">Reference proteome</keyword>
<name>A0A0N4VPI8_ENTVE</name>
<proteinExistence type="predicted"/>
<evidence type="ECO:0000313" key="2">
    <source>
        <dbReference type="Proteomes" id="UP000274131"/>
    </source>
</evidence>
<reference evidence="3" key="1">
    <citation type="submission" date="2017-02" db="UniProtKB">
        <authorList>
            <consortium name="WormBaseParasite"/>
        </authorList>
    </citation>
    <scope>IDENTIFICATION</scope>
</reference>
<evidence type="ECO:0000313" key="1">
    <source>
        <dbReference type="EMBL" id="VDD97333.1"/>
    </source>
</evidence>
<dbReference type="EMBL" id="UXUI01013415">
    <property type="protein sequence ID" value="VDD97333.1"/>
    <property type="molecule type" value="Genomic_DNA"/>
</dbReference>
<sequence>MLFTAAAGSVVFIGTADSNEDVVASASELPRVLSTSSCRHCMTTDGRIDGRTDGRTDEERLLLFECN</sequence>
<dbReference type="Proteomes" id="UP000274131">
    <property type="component" value="Unassembled WGS sequence"/>
</dbReference>
<organism evidence="3">
    <name type="scientific">Enterobius vermicularis</name>
    <name type="common">Human pinworm</name>
    <dbReference type="NCBI Taxonomy" id="51028"/>
    <lineage>
        <taxon>Eukaryota</taxon>
        <taxon>Metazoa</taxon>
        <taxon>Ecdysozoa</taxon>
        <taxon>Nematoda</taxon>
        <taxon>Chromadorea</taxon>
        <taxon>Rhabditida</taxon>
        <taxon>Spirurina</taxon>
        <taxon>Oxyuridomorpha</taxon>
        <taxon>Oxyuroidea</taxon>
        <taxon>Oxyuridae</taxon>
        <taxon>Enterobius</taxon>
    </lineage>
</organism>
<protein>
    <submittedName>
        <fullName evidence="3">Secreted protein</fullName>
    </submittedName>
</protein>